<sequence length="334" mass="35061">MQHTFSRRRLLAGATALSLGAGIVSSVHRPRSVSAGSGLNVIATTGQVADAVRGIAGDLVSVAAIMGPGVDPHTYTPSQGDIERLSNADAILYSGLELEGRFDEVFESLESEKTIVAVAESIPPEQLVASPQYPDQFDPHVWFDPAIWDFAIAAAAAALVEADPDNAATYEANATIYRDQVRAFDAYATQVLGTVAPERRVLVTAHDAFNYFGRRYGFEVVGIQGISTETEAGVNDLQMVAQLIADRQIPAIFVESSVSGSTIEAVQAAVRDRGFEVVIGGQLYSDAMGDEGTPEGTYVGMFTANVNTIATSLGGSLTPATPLPATPAVATPLS</sequence>
<keyword evidence="4" id="KW-0479">Metal-binding</keyword>
<evidence type="ECO:0000256" key="3">
    <source>
        <dbReference type="ARBA" id="ARBA00022448"/>
    </source>
</evidence>
<evidence type="ECO:0000256" key="2">
    <source>
        <dbReference type="ARBA" id="ARBA00011028"/>
    </source>
</evidence>
<dbReference type="InterPro" id="IPR006128">
    <property type="entry name" value="Lipoprotein_PsaA-like"/>
</dbReference>
<dbReference type="PRINTS" id="PR00690">
    <property type="entry name" value="ADHESNFAMILY"/>
</dbReference>
<dbReference type="InterPro" id="IPR006129">
    <property type="entry name" value="AdhesinB"/>
</dbReference>
<evidence type="ECO:0000256" key="4">
    <source>
        <dbReference type="ARBA" id="ARBA00022723"/>
    </source>
</evidence>
<dbReference type="GO" id="GO:0046872">
    <property type="term" value="F:metal ion binding"/>
    <property type="evidence" value="ECO:0007669"/>
    <property type="project" value="UniProtKB-KW"/>
</dbReference>
<dbReference type="Pfam" id="PF01297">
    <property type="entry name" value="ZnuA"/>
    <property type="match status" value="1"/>
</dbReference>
<dbReference type="GO" id="GO:0007155">
    <property type="term" value="P:cell adhesion"/>
    <property type="evidence" value="ECO:0007669"/>
    <property type="project" value="InterPro"/>
</dbReference>
<protein>
    <submittedName>
        <fullName evidence="7">Manganese ABC transporter, periplasmic-binding protein SitA</fullName>
    </submittedName>
</protein>
<evidence type="ECO:0000313" key="7">
    <source>
        <dbReference type="EMBL" id="CAA9545724.1"/>
    </source>
</evidence>
<proteinExistence type="inferred from homology"/>
<keyword evidence="5" id="KW-0732">Signal</keyword>
<accession>A0A6J4UDV4</accession>
<comment type="similarity">
    <text evidence="2 6">Belongs to the bacterial solute-binding protein 9 family.</text>
</comment>
<evidence type="ECO:0000256" key="6">
    <source>
        <dbReference type="RuleBase" id="RU003512"/>
    </source>
</evidence>
<evidence type="ECO:0000256" key="5">
    <source>
        <dbReference type="ARBA" id="ARBA00022729"/>
    </source>
</evidence>
<dbReference type="SUPFAM" id="SSF53807">
    <property type="entry name" value="Helical backbone' metal receptor"/>
    <property type="match status" value="1"/>
</dbReference>
<keyword evidence="3 6" id="KW-0813">Transport</keyword>
<organism evidence="7">
    <name type="scientific">uncultured Thermomicrobiales bacterium</name>
    <dbReference type="NCBI Taxonomy" id="1645740"/>
    <lineage>
        <taxon>Bacteria</taxon>
        <taxon>Pseudomonadati</taxon>
        <taxon>Thermomicrobiota</taxon>
        <taxon>Thermomicrobia</taxon>
        <taxon>Thermomicrobiales</taxon>
        <taxon>environmental samples</taxon>
    </lineage>
</organism>
<dbReference type="PROSITE" id="PS51318">
    <property type="entry name" value="TAT"/>
    <property type="match status" value="1"/>
</dbReference>
<reference evidence="7" key="1">
    <citation type="submission" date="2020-02" db="EMBL/GenBank/DDBJ databases">
        <authorList>
            <person name="Meier V. D."/>
        </authorList>
    </citation>
    <scope>NUCLEOTIDE SEQUENCE</scope>
    <source>
        <strain evidence="7">AVDCRST_MAG33</strain>
    </source>
</reference>
<dbReference type="PANTHER" id="PTHR42953">
    <property type="entry name" value="HIGH-AFFINITY ZINC UPTAKE SYSTEM PROTEIN ZNUA-RELATED"/>
    <property type="match status" value="1"/>
</dbReference>
<dbReference type="InterPro" id="IPR006311">
    <property type="entry name" value="TAT_signal"/>
</dbReference>
<dbReference type="GO" id="GO:0030313">
    <property type="term" value="C:cell envelope"/>
    <property type="evidence" value="ECO:0007669"/>
    <property type="project" value="UniProtKB-SubCell"/>
</dbReference>
<dbReference type="PANTHER" id="PTHR42953:SF1">
    <property type="entry name" value="METAL-BINDING PROTEIN HI_0362-RELATED"/>
    <property type="match status" value="1"/>
</dbReference>
<comment type="subcellular location">
    <subcellularLocation>
        <location evidence="1">Cell envelope</location>
    </subcellularLocation>
</comment>
<dbReference type="InterPro" id="IPR006127">
    <property type="entry name" value="ZnuA-like"/>
</dbReference>
<dbReference type="InterPro" id="IPR050492">
    <property type="entry name" value="Bact_metal-bind_prot9"/>
</dbReference>
<dbReference type="GO" id="GO:0030001">
    <property type="term" value="P:metal ion transport"/>
    <property type="evidence" value="ECO:0007669"/>
    <property type="project" value="InterPro"/>
</dbReference>
<gene>
    <name evidence="7" type="ORF">AVDCRST_MAG33-450</name>
</gene>
<evidence type="ECO:0000256" key="1">
    <source>
        <dbReference type="ARBA" id="ARBA00004196"/>
    </source>
</evidence>
<dbReference type="PRINTS" id="PR00691">
    <property type="entry name" value="ADHESINB"/>
</dbReference>
<dbReference type="EMBL" id="CADCWK010000035">
    <property type="protein sequence ID" value="CAA9545724.1"/>
    <property type="molecule type" value="Genomic_DNA"/>
</dbReference>
<dbReference type="Gene3D" id="3.40.50.1980">
    <property type="entry name" value="Nitrogenase molybdenum iron protein domain"/>
    <property type="match status" value="2"/>
</dbReference>
<name>A0A6J4UDV4_9BACT</name>
<dbReference type="AlphaFoldDB" id="A0A6J4UDV4"/>